<evidence type="ECO:0000256" key="6">
    <source>
        <dbReference type="ARBA" id="ARBA00023033"/>
    </source>
</evidence>
<dbReference type="InterPro" id="IPR036396">
    <property type="entry name" value="Cyt_P450_sf"/>
</dbReference>
<dbReference type="GO" id="GO:0005506">
    <property type="term" value="F:iron ion binding"/>
    <property type="evidence" value="ECO:0007669"/>
    <property type="project" value="InterPro"/>
</dbReference>
<keyword evidence="5 7" id="KW-0408">Iron</keyword>
<keyword evidence="10" id="KW-1185">Reference proteome</keyword>
<feature type="binding site" description="axial binding residue" evidence="7">
    <location>
        <position position="523"/>
    </location>
    <ligand>
        <name>heme</name>
        <dbReference type="ChEBI" id="CHEBI:30413"/>
    </ligand>
    <ligandPart>
        <name>Fe</name>
        <dbReference type="ChEBI" id="CHEBI:18248"/>
    </ligandPart>
</feature>
<comment type="cofactor">
    <cofactor evidence="1 7">
        <name>heme</name>
        <dbReference type="ChEBI" id="CHEBI:30413"/>
    </cofactor>
</comment>
<keyword evidence="4 7" id="KW-0479">Metal-binding</keyword>
<reference evidence="9" key="1">
    <citation type="journal article" date="2020" name="bioRxiv">
        <title>Whole genome comparisons of ergot fungi reveals the divergence and evolution of species within the genus Claviceps are the result of varying mechanisms driving genome evolution and host range expansion.</title>
        <authorList>
            <person name="Wyka S.A."/>
            <person name="Mondo S.J."/>
            <person name="Liu M."/>
            <person name="Dettman J."/>
            <person name="Nalam V."/>
            <person name="Broders K.D."/>
        </authorList>
    </citation>
    <scope>NUCLEOTIDE SEQUENCE</scope>
    <source>
        <strain evidence="9">CCC 489</strain>
    </source>
</reference>
<dbReference type="Pfam" id="PF00067">
    <property type="entry name" value="p450"/>
    <property type="match status" value="2"/>
</dbReference>
<evidence type="ECO:0000256" key="4">
    <source>
        <dbReference type="ARBA" id="ARBA00022723"/>
    </source>
</evidence>
<dbReference type="GO" id="GO:0016705">
    <property type="term" value="F:oxidoreductase activity, acting on paired donors, with incorporation or reduction of molecular oxygen"/>
    <property type="evidence" value="ECO:0007669"/>
    <property type="project" value="InterPro"/>
</dbReference>
<dbReference type="PRINTS" id="PR00465">
    <property type="entry name" value="EP450IV"/>
</dbReference>
<comment type="caution">
    <text evidence="9">The sequence shown here is derived from an EMBL/GenBank/DDBJ whole genome shotgun (WGS) entry which is preliminary data.</text>
</comment>
<evidence type="ECO:0008006" key="11">
    <source>
        <dbReference type="Google" id="ProtNLM"/>
    </source>
</evidence>
<evidence type="ECO:0000256" key="2">
    <source>
        <dbReference type="ARBA" id="ARBA00010617"/>
    </source>
</evidence>
<dbReference type="Proteomes" id="UP000811619">
    <property type="component" value="Unassembled WGS sequence"/>
</dbReference>
<dbReference type="InterPro" id="IPR050121">
    <property type="entry name" value="Cytochrome_P450_monoxygenase"/>
</dbReference>
<sequence length="577" mass="65664">MLSFVIAKMINVWLLFCLILLAAIYARHRAYPRPYKGIPHSAQSARRLLGDIPDMIQFVKDGNDPDDFISHRCRKLNSPIIQLFFMPFSSPLIFLDDIGESENIVSTRTRELDRAPMTVKTFLPFFSSASILKQTTPEWRAQRRLWKDTMGQDFLRRVAAPETYKVAVQLMELFRLKINIAKGRPFSVRTDFNLCALDVIWAAFLGSELHGIRNEIRDLRGNAQDNGLTRQLISLDSPAAMPSTVRGELYEAIEFLNSMLNLSLTSWLPGWYHWILRQLPRYRRCWALKTKIIDDHIQKARKRFAASVSQNTDSSKICAIDLVFCREQSAKARPKASAFVIPPTDEEMHDELFMMLIAGHETTATTLCWCAKLLTNNAESQARLRAALKAAFPKADQLTWKDILDTDIPYLDAALEECVRLASIVPRIVRVALDDTEILGHTIPRGAQILCTTSVCQHTLKKYPNNRDARKSHQDDKSVASSRCDSEAQDMDVFCPERWLDDAGAFNSQAVSKMAFSGGPRVCFGKKFAMLELRILLVLLLMNFRLESIPEELNSMRTDPGALRIPRHAFVRLTNLD</sequence>
<dbReference type="AlphaFoldDB" id="A0A8K0J9I4"/>
<dbReference type="PRINTS" id="PR00385">
    <property type="entry name" value="P450"/>
</dbReference>
<organism evidence="9 10">
    <name type="scientific">Claviceps africana</name>
    <dbReference type="NCBI Taxonomy" id="83212"/>
    <lineage>
        <taxon>Eukaryota</taxon>
        <taxon>Fungi</taxon>
        <taxon>Dikarya</taxon>
        <taxon>Ascomycota</taxon>
        <taxon>Pezizomycotina</taxon>
        <taxon>Sordariomycetes</taxon>
        <taxon>Hypocreomycetidae</taxon>
        <taxon>Hypocreales</taxon>
        <taxon>Clavicipitaceae</taxon>
        <taxon>Claviceps</taxon>
    </lineage>
</organism>
<dbReference type="Gene3D" id="1.10.630.10">
    <property type="entry name" value="Cytochrome P450"/>
    <property type="match status" value="1"/>
</dbReference>
<evidence type="ECO:0000256" key="1">
    <source>
        <dbReference type="ARBA" id="ARBA00001971"/>
    </source>
</evidence>
<dbReference type="PANTHER" id="PTHR24305:SF232">
    <property type="entry name" value="P450, PUTATIVE (EUROFUNG)-RELATED"/>
    <property type="match status" value="1"/>
</dbReference>
<evidence type="ECO:0000256" key="8">
    <source>
        <dbReference type="RuleBase" id="RU000461"/>
    </source>
</evidence>
<name>A0A8K0J9I4_9HYPO</name>
<dbReference type="PROSITE" id="PS00086">
    <property type="entry name" value="CYTOCHROME_P450"/>
    <property type="match status" value="1"/>
</dbReference>
<evidence type="ECO:0000256" key="5">
    <source>
        <dbReference type="ARBA" id="ARBA00023004"/>
    </source>
</evidence>
<protein>
    <recommendedName>
        <fullName evidence="11">Cytochrome P450</fullName>
    </recommendedName>
</protein>
<dbReference type="PANTHER" id="PTHR24305">
    <property type="entry name" value="CYTOCHROME P450"/>
    <property type="match status" value="1"/>
</dbReference>
<gene>
    <name evidence="9" type="ORF">E4U42_003285</name>
</gene>
<dbReference type="InterPro" id="IPR001128">
    <property type="entry name" value="Cyt_P450"/>
</dbReference>
<keyword evidence="8" id="KW-0560">Oxidoreductase</keyword>
<keyword evidence="3 7" id="KW-0349">Heme</keyword>
<dbReference type="OrthoDB" id="1470350at2759"/>
<evidence type="ECO:0000313" key="9">
    <source>
        <dbReference type="EMBL" id="KAG5926464.1"/>
    </source>
</evidence>
<evidence type="ECO:0000313" key="10">
    <source>
        <dbReference type="Proteomes" id="UP000811619"/>
    </source>
</evidence>
<comment type="similarity">
    <text evidence="2 8">Belongs to the cytochrome P450 family.</text>
</comment>
<accession>A0A8K0J9I4</accession>
<dbReference type="EMBL" id="SRPY01000267">
    <property type="protein sequence ID" value="KAG5926464.1"/>
    <property type="molecule type" value="Genomic_DNA"/>
</dbReference>
<dbReference type="InterPro" id="IPR017972">
    <property type="entry name" value="Cyt_P450_CS"/>
</dbReference>
<evidence type="ECO:0000256" key="3">
    <source>
        <dbReference type="ARBA" id="ARBA00022617"/>
    </source>
</evidence>
<dbReference type="GO" id="GO:0020037">
    <property type="term" value="F:heme binding"/>
    <property type="evidence" value="ECO:0007669"/>
    <property type="project" value="InterPro"/>
</dbReference>
<proteinExistence type="inferred from homology"/>
<keyword evidence="6 8" id="KW-0503">Monooxygenase</keyword>
<dbReference type="GO" id="GO:0004497">
    <property type="term" value="F:monooxygenase activity"/>
    <property type="evidence" value="ECO:0007669"/>
    <property type="project" value="UniProtKB-KW"/>
</dbReference>
<dbReference type="SUPFAM" id="SSF48264">
    <property type="entry name" value="Cytochrome P450"/>
    <property type="match status" value="1"/>
</dbReference>
<dbReference type="InterPro" id="IPR002403">
    <property type="entry name" value="Cyt_P450_E_grp-IV"/>
</dbReference>
<evidence type="ECO:0000256" key="7">
    <source>
        <dbReference type="PIRSR" id="PIRSR602403-1"/>
    </source>
</evidence>